<protein>
    <submittedName>
        <fullName evidence="2">Uncharacterized protein</fullName>
    </submittedName>
</protein>
<feature type="region of interest" description="Disordered" evidence="1">
    <location>
        <begin position="1"/>
        <end position="24"/>
    </location>
</feature>
<gene>
    <name evidence="2" type="ORF">Tci_028062</name>
</gene>
<dbReference type="EMBL" id="BKCJ010003604">
    <property type="protein sequence ID" value="GEU56084.1"/>
    <property type="molecule type" value="Genomic_DNA"/>
</dbReference>
<evidence type="ECO:0000256" key="1">
    <source>
        <dbReference type="SAM" id="MobiDB-lite"/>
    </source>
</evidence>
<comment type="caution">
    <text evidence="2">The sequence shown here is derived from an EMBL/GenBank/DDBJ whole genome shotgun (WGS) entry which is preliminary data.</text>
</comment>
<reference evidence="2" key="1">
    <citation type="journal article" date="2019" name="Sci. Rep.">
        <title>Draft genome of Tanacetum cinerariifolium, the natural source of mosquito coil.</title>
        <authorList>
            <person name="Yamashiro T."/>
            <person name="Shiraishi A."/>
            <person name="Satake H."/>
            <person name="Nakayama K."/>
        </authorList>
    </citation>
    <scope>NUCLEOTIDE SEQUENCE</scope>
</reference>
<dbReference type="AlphaFoldDB" id="A0A6L2L7B5"/>
<name>A0A6L2L7B5_TANCI</name>
<accession>A0A6L2L7B5</accession>
<sequence>MTSTHQQSLADAGSDNHPPMSKRGSYVPWESRFMSYIDRKKDTRKLLKRSVEVGPYKFKKIAATATTDAKTETKDDLAGDDLKHYEQYEGIVNAPRAKRTAKTHDLLALVVHTYAREEICEDQEDNLTTAMMLLARAITQLYSTPTNNRLRTSLNTRNQIVVLANRVDI</sequence>
<evidence type="ECO:0000313" key="2">
    <source>
        <dbReference type="EMBL" id="GEU56084.1"/>
    </source>
</evidence>
<organism evidence="2">
    <name type="scientific">Tanacetum cinerariifolium</name>
    <name type="common">Dalmatian daisy</name>
    <name type="synonym">Chrysanthemum cinerariifolium</name>
    <dbReference type="NCBI Taxonomy" id="118510"/>
    <lineage>
        <taxon>Eukaryota</taxon>
        <taxon>Viridiplantae</taxon>
        <taxon>Streptophyta</taxon>
        <taxon>Embryophyta</taxon>
        <taxon>Tracheophyta</taxon>
        <taxon>Spermatophyta</taxon>
        <taxon>Magnoliopsida</taxon>
        <taxon>eudicotyledons</taxon>
        <taxon>Gunneridae</taxon>
        <taxon>Pentapetalae</taxon>
        <taxon>asterids</taxon>
        <taxon>campanulids</taxon>
        <taxon>Asterales</taxon>
        <taxon>Asteraceae</taxon>
        <taxon>Asteroideae</taxon>
        <taxon>Anthemideae</taxon>
        <taxon>Anthemidinae</taxon>
        <taxon>Tanacetum</taxon>
    </lineage>
</organism>
<proteinExistence type="predicted"/>